<dbReference type="AlphaFoldDB" id="A0A6I3SCV5"/>
<dbReference type="InterPro" id="IPR036188">
    <property type="entry name" value="FAD/NAD-bd_sf"/>
</dbReference>
<comment type="similarity">
    <text evidence="5">Belongs to the FAD-dependent oxidoreductase 2 family. FRD/SDH subfamily.</text>
</comment>
<sequence>MFHRRDLLKFLLFGTCCPTTHAEENPKWDLTVDAIVVGSGAAGLAAAATLAEGGLSVLMLEKMNSLGGNTVISGGDVAVPGSPVQLKMGIKDSPQMMAEDLIRAGKTVDKERVRFLAQNALSTWKWTQEKWGTRWNPDKLQFDEGQSVPRGLLSIPRSGFALFSSGIEYARNLNVQIRNNSLVEDIFFGPNGEAQGLLVRTRYKFPDPASGTQIKIRARRAIVLCFGGFGADEEFREMVNPSMGKLLATTNQPGATAESIRMAMRLGIKTVDLDQIQALSWISADEIGLGDAWPFIEQYSAFYGIWVNNKGKRFVNERGSQRLRSERLLEEIKNGHRIFGITTQNAIEHQPDDLQATEELKLRGIIRSFPSLEALAVNSSISYTELVRTVEKYNTCVNNAVIDEFQRNLSNTFPLNGTNWFVVEIRPKVHHCMGGIKTTLSMQVLNNKNQIIPNLYAAGEATGGIFGRSRIPCHSLIDALVGGRAAGLHILENTHSKNEND</sequence>
<feature type="chain" id="PRO_5031677765" evidence="5">
    <location>
        <begin position="23"/>
        <end position="501"/>
    </location>
</feature>
<keyword evidence="2 5" id="KW-0285">Flavoprotein</keyword>
<dbReference type="InterPro" id="IPR010960">
    <property type="entry name" value="Flavocytochrome_c"/>
</dbReference>
<proteinExistence type="inferred from homology"/>
<feature type="domain" description="FAD-dependent oxidoreductase 2 FAD-binding" evidence="6">
    <location>
        <begin position="33"/>
        <end position="467"/>
    </location>
</feature>
<dbReference type="Pfam" id="PF00890">
    <property type="entry name" value="FAD_binding_2"/>
    <property type="match status" value="1"/>
</dbReference>
<evidence type="ECO:0000313" key="7">
    <source>
        <dbReference type="EMBL" id="MTU44172.1"/>
    </source>
</evidence>
<dbReference type="InterPro" id="IPR027477">
    <property type="entry name" value="Succ_DH/fumarate_Rdtase_cat_sf"/>
</dbReference>
<name>A0A6I3SCV5_9BURK</name>
<evidence type="ECO:0000256" key="3">
    <source>
        <dbReference type="ARBA" id="ARBA00022827"/>
    </source>
</evidence>
<evidence type="ECO:0000256" key="2">
    <source>
        <dbReference type="ARBA" id="ARBA00022630"/>
    </source>
</evidence>
<comment type="caution">
    <text evidence="7">The sequence shown here is derived from an EMBL/GenBank/DDBJ whole genome shotgun (WGS) entry which is preliminary data.</text>
</comment>
<dbReference type="PANTHER" id="PTHR43400:SF7">
    <property type="entry name" value="FAD-DEPENDENT OXIDOREDUCTASE 2 FAD BINDING DOMAIN-CONTAINING PROTEIN"/>
    <property type="match status" value="1"/>
</dbReference>
<dbReference type="GO" id="GO:0016491">
    <property type="term" value="F:oxidoreductase activity"/>
    <property type="evidence" value="ECO:0007669"/>
    <property type="project" value="UniProtKB-KW"/>
</dbReference>
<dbReference type="GO" id="GO:0010181">
    <property type="term" value="F:FMN binding"/>
    <property type="evidence" value="ECO:0007669"/>
    <property type="project" value="InterPro"/>
</dbReference>
<protein>
    <submittedName>
        <fullName evidence="7">Flavocytochrome c</fullName>
    </submittedName>
</protein>
<accession>A0A6I3SCV5</accession>
<dbReference type="EMBL" id="WNCL01000051">
    <property type="protein sequence ID" value="MTU44172.1"/>
    <property type="molecule type" value="Genomic_DNA"/>
</dbReference>
<feature type="signal peptide" evidence="5">
    <location>
        <begin position="1"/>
        <end position="22"/>
    </location>
</feature>
<evidence type="ECO:0000256" key="5">
    <source>
        <dbReference type="RuleBase" id="RU366062"/>
    </source>
</evidence>
<comment type="cofactor">
    <cofactor evidence="1">
        <name>FAD</name>
        <dbReference type="ChEBI" id="CHEBI:57692"/>
    </cofactor>
</comment>
<dbReference type="SUPFAM" id="SSF56425">
    <property type="entry name" value="Succinate dehydrogenase/fumarate reductase flavoprotein, catalytic domain"/>
    <property type="match status" value="1"/>
</dbReference>
<keyword evidence="4 5" id="KW-0560">Oxidoreductase</keyword>
<evidence type="ECO:0000256" key="4">
    <source>
        <dbReference type="ARBA" id="ARBA00023002"/>
    </source>
</evidence>
<evidence type="ECO:0000313" key="8">
    <source>
        <dbReference type="Proteomes" id="UP000462362"/>
    </source>
</evidence>
<dbReference type="NCBIfam" id="TIGR01813">
    <property type="entry name" value="flavo_cyto_c"/>
    <property type="match status" value="1"/>
</dbReference>
<evidence type="ECO:0000259" key="6">
    <source>
        <dbReference type="Pfam" id="PF00890"/>
    </source>
</evidence>
<keyword evidence="3 5" id="KW-0274">FAD</keyword>
<reference evidence="7 8" key="1">
    <citation type="journal article" date="2019" name="Nat. Med.">
        <title>A library of human gut bacterial isolates paired with longitudinal multiomics data enables mechanistic microbiome research.</title>
        <authorList>
            <person name="Poyet M."/>
            <person name="Groussin M."/>
            <person name="Gibbons S.M."/>
            <person name="Avila-Pacheco J."/>
            <person name="Jiang X."/>
            <person name="Kearney S.M."/>
            <person name="Perrotta A.R."/>
            <person name="Berdy B."/>
            <person name="Zhao S."/>
            <person name="Lieberman T.D."/>
            <person name="Swanson P.K."/>
            <person name="Smith M."/>
            <person name="Roesemann S."/>
            <person name="Alexander J.E."/>
            <person name="Rich S.A."/>
            <person name="Livny J."/>
            <person name="Vlamakis H."/>
            <person name="Clish C."/>
            <person name="Bullock K."/>
            <person name="Deik A."/>
            <person name="Scott J."/>
            <person name="Pierce K.A."/>
            <person name="Xavier R.J."/>
            <person name="Alm E.J."/>
        </authorList>
    </citation>
    <scope>NUCLEOTIDE SEQUENCE [LARGE SCALE GENOMIC DNA]</scope>
    <source>
        <strain evidence="7 8">BIOML-A2</strain>
    </source>
</reference>
<dbReference type="SUPFAM" id="SSF51905">
    <property type="entry name" value="FAD/NAD(P)-binding domain"/>
    <property type="match status" value="1"/>
</dbReference>
<evidence type="ECO:0000256" key="1">
    <source>
        <dbReference type="ARBA" id="ARBA00001974"/>
    </source>
</evidence>
<dbReference type="Proteomes" id="UP000462362">
    <property type="component" value="Unassembled WGS sequence"/>
</dbReference>
<gene>
    <name evidence="7" type="ORF">GMD42_11300</name>
</gene>
<dbReference type="Gene3D" id="3.50.50.60">
    <property type="entry name" value="FAD/NAD(P)-binding domain"/>
    <property type="match status" value="1"/>
</dbReference>
<dbReference type="Gene3D" id="3.90.700.10">
    <property type="entry name" value="Succinate dehydrogenase/fumarate reductase flavoprotein, catalytic domain"/>
    <property type="match status" value="1"/>
</dbReference>
<dbReference type="InterPro" id="IPR003953">
    <property type="entry name" value="FAD-dep_OxRdtase_2_FAD-bd"/>
</dbReference>
<dbReference type="PANTHER" id="PTHR43400">
    <property type="entry name" value="FUMARATE REDUCTASE"/>
    <property type="match status" value="1"/>
</dbReference>
<organism evidence="7 8">
    <name type="scientific">Parasutterella excrementihominis</name>
    <dbReference type="NCBI Taxonomy" id="487175"/>
    <lineage>
        <taxon>Bacteria</taxon>
        <taxon>Pseudomonadati</taxon>
        <taxon>Pseudomonadota</taxon>
        <taxon>Betaproteobacteria</taxon>
        <taxon>Burkholderiales</taxon>
        <taxon>Sutterellaceae</taxon>
        <taxon>Parasutterella</taxon>
    </lineage>
</organism>
<dbReference type="InterPro" id="IPR050315">
    <property type="entry name" value="FAD-oxidoreductase_2"/>
</dbReference>
<keyword evidence="5" id="KW-0732">Signal</keyword>